<evidence type="ECO:0000256" key="5">
    <source>
        <dbReference type="ARBA" id="ARBA00022660"/>
    </source>
</evidence>
<evidence type="ECO:0000256" key="11">
    <source>
        <dbReference type="ARBA" id="ARBA00023004"/>
    </source>
</evidence>
<keyword evidence="10 19" id="KW-1133">Transmembrane helix</keyword>
<evidence type="ECO:0000259" key="22">
    <source>
        <dbReference type="PROSITE" id="PS51007"/>
    </source>
</evidence>
<dbReference type="PRINTS" id="PR01166">
    <property type="entry name" value="CYCOXIDASEII"/>
</dbReference>
<evidence type="ECO:0000256" key="8">
    <source>
        <dbReference type="ARBA" id="ARBA00022967"/>
    </source>
</evidence>
<dbReference type="SUPFAM" id="SSF81464">
    <property type="entry name" value="Cytochrome c oxidase subunit II-like, transmembrane region"/>
    <property type="match status" value="1"/>
</dbReference>
<name>A0ABT1L4D9_9GAMM</name>
<evidence type="ECO:0000259" key="20">
    <source>
        <dbReference type="PROSITE" id="PS50857"/>
    </source>
</evidence>
<dbReference type="InterPro" id="IPR001505">
    <property type="entry name" value="Copper_CuA"/>
</dbReference>
<dbReference type="PROSITE" id="PS51007">
    <property type="entry name" value="CYTC"/>
    <property type="match status" value="1"/>
</dbReference>
<evidence type="ECO:0000256" key="4">
    <source>
        <dbReference type="ARBA" id="ARBA00022617"/>
    </source>
</evidence>
<evidence type="ECO:0000256" key="6">
    <source>
        <dbReference type="ARBA" id="ARBA00022692"/>
    </source>
</evidence>
<dbReference type="Pfam" id="PF00116">
    <property type="entry name" value="COX2"/>
    <property type="match status" value="1"/>
</dbReference>
<keyword evidence="5 17" id="KW-0679">Respiratory chain</keyword>
<dbReference type="SUPFAM" id="SSF46626">
    <property type="entry name" value="Cytochrome c"/>
    <property type="match status" value="1"/>
</dbReference>
<keyword evidence="13 19" id="KW-0472">Membrane</keyword>
<comment type="cofactor">
    <cofactor evidence="18">
        <name>Cu cation</name>
        <dbReference type="ChEBI" id="CHEBI:23378"/>
    </cofactor>
    <text evidence="18">Binds a copper A center.</text>
</comment>
<keyword evidence="3 17" id="KW-0813">Transport</keyword>
<feature type="domain" description="Cytochrome oxidase subunit II copper A binding" evidence="20">
    <location>
        <begin position="109"/>
        <end position="246"/>
    </location>
</feature>
<dbReference type="Pfam" id="PF02790">
    <property type="entry name" value="COX2_TM"/>
    <property type="match status" value="1"/>
</dbReference>
<keyword evidence="9 17" id="KW-0249">Electron transport</keyword>
<evidence type="ECO:0000259" key="21">
    <source>
        <dbReference type="PROSITE" id="PS50999"/>
    </source>
</evidence>
<dbReference type="PROSITE" id="PS50857">
    <property type="entry name" value="COX2_CUA"/>
    <property type="match status" value="1"/>
</dbReference>
<dbReference type="EC" id="7.1.1.9" evidence="18"/>
<organism evidence="23 24">
    <name type="scientific">Candidatus Synchoanobacter obligatus</name>
    <dbReference type="NCBI Taxonomy" id="2919597"/>
    <lineage>
        <taxon>Bacteria</taxon>
        <taxon>Pseudomonadati</taxon>
        <taxon>Pseudomonadota</taxon>
        <taxon>Gammaproteobacteria</taxon>
        <taxon>Candidatus Comchoanobacterales</taxon>
        <taxon>Candidatus Comchoanobacteraceae</taxon>
        <taxon>Candidatus Synchoanobacter</taxon>
    </lineage>
</organism>
<keyword evidence="24" id="KW-1185">Reference proteome</keyword>
<reference evidence="23 24" key="1">
    <citation type="journal article" date="2022" name="Nat. Microbiol.">
        <title>The microbiome of a bacterivorous marine choanoflagellate contains a resource-demanding obligate bacterial associate.</title>
        <authorList>
            <person name="Needham D.M."/>
            <person name="Poirier C."/>
            <person name="Bachy C."/>
            <person name="George E.E."/>
            <person name="Wilken S."/>
            <person name="Yung C.C.M."/>
            <person name="Limardo A.J."/>
            <person name="Morando M."/>
            <person name="Sudek L."/>
            <person name="Malmstrom R.R."/>
            <person name="Keeling P.J."/>
            <person name="Santoro A.E."/>
            <person name="Worden A.Z."/>
        </authorList>
    </citation>
    <scope>NUCLEOTIDE SEQUENCE [LARGE SCALE GENOMIC DNA]</scope>
    <source>
        <strain evidence="23 24">Comchoano-2</strain>
    </source>
</reference>
<dbReference type="Proteomes" id="UP001320768">
    <property type="component" value="Unassembled WGS sequence"/>
</dbReference>
<sequence>MWNLVGLILCYSAVAVPLVNMPEGVTPISHDIYQLHMLIFYICLVVGVLTFGVITYTILKHRKSRGVKAATFHGNIAVEIAWTIVPLIILMGMVYPAARVLLDMVDTSKADVSVKVTGIQWKWKYDYLDEDISFYSNLATSYGQITGTEEKGTHYLLEVDKPIVVPIHKKIRFLFTSQDVIHSWWVPELGIKVDAMPGYVSEAWAVIEKPGIYRGQCTELCGMMHGYMPIVLEAKSQEDYQAWLDNKGKEPTYDLDSENIMLAMPESEPIDFEDKSQVMEKGLGVYKANCTACHKDDGKGMPPVFPSFVGTAIVTGPPEEHIKILLLGVQGKAMQSYADQLTDEEIAAVITYERNAWGNGDQEKYGQYAGSIVTPEMVAEMRVKLGLKEGT</sequence>
<feature type="domain" description="Cytochrome c" evidence="22">
    <location>
        <begin position="277"/>
        <end position="357"/>
    </location>
</feature>
<comment type="similarity">
    <text evidence="2 17">Belongs to the cytochrome c oxidase subunit 2 family.</text>
</comment>
<dbReference type="InterPro" id="IPR036257">
    <property type="entry name" value="Cyt_c_oxidase_su2_TM_sf"/>
</dbReference>
<keyword evidence="12 18" id="KW-0186">Copper</keyword>
<dbReference type="PROSITE" id="PS50999">
    <property type="entry name" value="COX2_TM"/>
    <property type="match status" value="1"/>
</dbReference>
<evidence type="ECO:0000256" key="18">
    <source>
        <dbReference type="RuleBase" id="RU004024"/>
    </source>
</evidence>
<dbReference type="InterPro" id="IPR008972">
    <property type="entry name" value="Cupredoxin"/>
</dbReference>
<dbReference type="InterPro" id="IPR011759">
    <property type="entry name" value="Cyt_c_oxidase_su2_TM_dom"/>
</dbReference>
<dbReference type="RefSeq" id="WP_258569152.1">
    <property type="nucleotide sequence ID" value="NZ_JAKUDN010000002.1"/>
</dbReference>
<dbReference type="InterPro" id="IPR009056">
    <property type="entry name" value="Cyt_c-like_dom"/>
</dbReference>
<evidence type="ECO:0000313" key="24">
    <source>
        <dbReference type="Proteomes" id="UP001320768"/>
    </source>
</evidence>
<evidence type="ECO:0000256" key="1">
    <source>
        <dbReference type="ARBA" id="ARBA00004141"/>
    </source>
</evidence>
<evidence type="ECO:0000313" key="23">
    <source>
        <dbReference type="EMBL" id="MCP8352040.1"/>
    </source>
</evidence>
<evidence type="ECO:0000256" key="12">
    <source>
        <dbReference type="ARBA" id="ARBA00023008"/>
    </source>
</evidence>
<evidence type="ECO:0000256" key="14">
    <source>
        <dbReference type="ARBA" id="ARBA00024688"/>
    </source>
</evidence>
<comment type="caution">
    <text evidence="23">The sequence shown here is derived from an EMBL/GenBank/DDBJ whole genome shotgun (WGS) entry which is preliminary data.</text>
</comment>
<dbReference type="Gene3D" id="1.10.760.10">
    <property type="entry name" value="Cytochrome c-like domain"/>
    <property type="match status" value="1"/>
</dbReference>
<evidence type="ECO:0000256" key="16">
    <source>
        <dbReference type="PROSITE-ProRule" id="PRU00433"/>
    </source>
</evidence>
<feature type="domain" description="Cytochrome oxidase subunit II transmembrane region profile" evidence="21">
    <location>
        <begin position="13"/>
        <end position="108"/>
    </location>
</feature>
<dbReference type="PANTHER" id="PTHR22888:SF9">
    <property type="entry name" value="CYTOCHROME C OXIDASE SUBUNIT 2"/>
    <property type="match status" value="1"/>
</dbReference>
<evidence type="ECO:0000256" key="15">
    <source>
        <dbReference type="ARBA" id="ARBA00047816"/>
    </source>
</evidence>
<dbReference type="InterPro" id="IPR002429">
    <property type="entry name" value="CcO_II-like_C"/>
</dbReference>
<keyword evidence="7 16" id="KW-0479">Metal-binding</keyword>
<dbReference type="InterPro" id="IPR014222">
    <property type="entry name" value="Cyt_c_oxidase_su2"/>
</dbReference>
<feature type="transmembrane region" description="Helical" evidence="19">
    <location>
        <begin position="80"/>
        <end position="98"/>
    </location>
</feature>
<keyword evidence="4 16" id="KW-0349">Heme</keyword>
<evidence type="ECO:0000256" key="7">
    <source>
        <dbReference type="ARBA" id="ARBA00022723"/>
    </source>
</evidence>
<evidence type="ECO:0000256" key="13">
    <source>
        <dbReference type="ARBA" id="ARBA00023136"/>
    </source>
</evidence>
<dbReference type="PROSITE" id="PS00078">
    <property type="entry name" value="COX2"/>
    <property type="match status" value="1"/>
</dbReference>
<feature type="transmembrane region" description="Helical" evidence="19">
    <location>
        <begin position="39"/>
        <end position="59"/>
    </location>
</feature>
<keyword evidence="6 17" id="KW-0812">Transmembrane</keyword>
<dbReference type="EMBL" id="JAKUDN010000002">
    <property type="protein sequence ID" value="MCP8352040.1"/>
    <property type="molecule type" value="Genomic_DNA"/>
</dbReference>
<evidence type="ECO:0000256" key="10">
    <source>
        <dbReference type="ARBA" id="ARBA00022989"/>
    </source>
</evidence>
<proteinExistence type="inferred from homology"/>
<dbReference type="Gene3D" id="1.10.287.90">
    <property type="match status" value="1"/>
</dbReference>
<gene>
    <name evidence="23" type="primary">coxB</name>
    <name evidence="23" type="ORF">MKS91_01905</name>
</gene>
<dbReference type="NCBIfam" id="TIGR02866">
    <property type="entry name" value="CoxB"/>
    <property type="match status" value="1"/>
</dbReference>
<keyword evidence="8" id="KW-1278">Translocase</keyword>
<evidence type="ECO:0000256" key="3">
    <source>
        <dbReference type="ARBA" id="ARBA00022448"/>
    </source>
</evidence>
<dbReference type="InterPro" id="IPR036909">
    <property type="entry name" value="Cyt_c-like_dom_sf"/>
</dbReference>
<dbReference type="InterPro" id="IPR045187">
    <property type="entry name" value="CcO_II"/>
</dbReference>
<dbReference type="Pfam" id="PF13442">
    <property type="entry name" value="Cytochrome_CBB3"/>
    <property type="match status" value="1"/>
</dbReference>
<keyword evidence="11 16" id="KW-0408">Iron</keyword>
<evidence type="ECO:0000256" key="9">
    <source>
        <dbReference type="ARBA" id="ARBA00022982"/>
    </source>
</evidence>
<dbReference type="PANTHER" id="PTHR22888">
    <property type="entry name" value="CYTOCHROME C OXIDASE, SUBUNIT II"/>
    <property type="match status" value="1"/>
</dbReference>
<dbReference type="Gene3D" id="2.60.40.420">
    <property type="entry name" value="Cupredoxins - blue copper proteins"/>
    <property type="match status" value="1"/>
</dbReference>
<comment type="function">
    <text evidence="14 18">Subunits I and II form the functional core of the enzyme complex. Electrons originating in cytochrome c are transferred via heme a and Cu(A) to the binuclear center formed by heme a3 and Cu(B).</text>
</comment>
<evidence type="ECO:0000256" key="17">
    <source>
        <dbReference type="RuleBase" id="RU000456"/>
    </source>
</evidence>
<dbReference type="SUPFAM" id="SSF49503">
    <property type="entry name" value="Cupredoxins"/>
    <property type="match status" value="1"/>
</dbReference>
<accession>A0ABT1L4D9</accession>
<evidence type="ECO:0000256" key="19">
    <source>
        <dbReference type="SAM" id="Phobius"/>
    </source>
</evidence>
<evidence type="ECO:0000256" key="2">
    <source>
        <dbReference type="ARBA" id="ARBA00007866"/>
    </source>
</evidence>
<comment type="catalytic activity">
    <reaction evidence="15 18">
        <text>4 Fe(II)-[cytochrome c] + O2 + 8 H(+)(in) = 4 Fe(III)-[cytochrome c] + 2 H2O + 4 H(+)(out)</text>
        <dbReference type="Rhea" id="RHEA:11436"/>
        <dbReference type="Rhea" id="RHEA-COMP:10350"/>
        <dbReference type="Rhea" id="RHEA-COMP:14399"/>
        <dbReference type="ChEBI" id="CHEBI:15377"/>
        <dbReference type="ChEBI" id="CHEBI:15378"/>
        <dbReference type="ChEBI" id="CHEBI:15379"/>
        <dbReference type="ChEBI" id="CHEBI:29033"/>
        <dbReference type="ChEBI" id="CHEBI:29034"/>
        <dbReference type="EC" id="7.1.1.9"/>
    </reaction>
</comment>
<protein>
    <recommendedName>
        <fullName evidence="18">Cytochrome c oxidase subunit 2</fullName>
        <ecNumber evidence="18">7.1.1.9</ecNumber>
    </recommendedName>
</protein>
<comment type="subcellular location">
    <subcellularLocation>
        <location evidence="17">Cell membrane</location>
        <topology evidence="17">Multi-pass membrane protein</topology>
    </subcellularLocation>
    <subcellularLocation>
        <location evidence="1">Membrane</location>
        <topology evidence="1">Multi-pass membrane protein</topology>
    </subcellularLocation>
</comment>